<reference evidence="2 3" key="1">
    <citation type="submission" date="2014-06" db="EMBL/GenBank/DDBJ databases">
        <authorList>
            <consortium name="DOE Joint Genome Institute"/>
            <person name="Kuo A."/>
            <person name="Kohler A."/>
            <person name="Nagy L.G."/>
            <person name="Floudas D."/>
            <person name="Copeland A."/>
            <person name="Barry K.W."/>
            <person name="Cichocki N."/>
            <person name="Veneault-Fourrey C."/>
            <person name="LaButti K."/>
            <person name="Lindquist E.A."/>
            <person name="Lipzen A."/>
            <person name="Lundell T."/>
            <person name="Morin E."/>
            <person name="Murat C."/>
            <person name="Sun H."/>
            <person name="Tunlid A."/>
            <person name="Henrissat B."/>
            <person name="Grigoriev I.V."/>
            <person name="Hibbett D.S."/>
            <person name="Martin F."/>
            <person name="Nordberg H.P."/>
            <person name="Cantor M.N."/>
            <person name="Hua S.X."/>
        </authorList>
    </citation>
    <scope>NUCLEOTIDE SEQUENCE [LARGE SCALE GENOMIC DNA]</scope>
    <source>
        <strain evidence="2 3">ATCC 200175</strain>
    </source>
</reference>
<evidence type="ECO:0000256" key="1">
    <source>
        <dbReference type="SAM" id="Phobius"/>
    </source>
</evidence>
<feature type="transmembrane region" description="Helical" evidence="1">
    <location>
        <begin position="12"/>
        <end position="34"/>
    </location>
</feature>
<feature type="transmembrane region" description="Helical" evidence="1">
    <location>
        <begin position="206"/>
        <end position="229"/>
    </location>
</feature>
<protein>
    <submittedName>
        <fullName evidence="2">Uncharacterized protein</fullName>
    </submittedName>
</protein>
<proteinExistence type="predicted"/>
<dbReference type="HOGENOM" id="CLU_044614_3_3_1"/>
<feature type="transmembrane region" description="Helical" evidence="1">
    <location>
        <begin position="241"/>
        <end position="259"/>
    </location>
</feature>
<dbReference type="OrthoDB" id="3357408at2759"/>
<dbReference type="Proteomes" id="UP000053647">
    <property type="component" value="Unassembled WGS sequence"/>
</dbReference>
<keyword evidence="1" id="KW-0812">Transmembrane</keyword>
<organism evidence="2 3">
    <name type="scientific">Paxillus involutus ATCC 200175</name>
    <dbReference type="NCBI Taxonomy" id="664439"/>
    <lineage>
        <taxon>Eukaryota</taxon>
        <taxon>Fungi</taxon>
        <taxon>Dikarya</taxon>
        <taxon>Basidiomycota</taxon>
        <taxon>Agaricomycotina</taxon>
        <taxon>Agaricomycetes</taxon>
        <taxon>Agaricomycetidae</taxon>
        <taxon>Boletales</taxon>
        <taxon>Paxilineae</taxon>
        <taxon>Paxillaceae</taxon>
        <taxon>Paxillus</taxon>
    </lineage>
</organism>
<keyword evidence="3" id="KW-1185">Reference proteome</keyword>
<feature type="transmembrane region" description="Helical" evidence="1">
    <location>
        <begin position="120"/>
        <end position="143"/>
    </location>
</feature>
<keyword evidence="1" id="KW-0472">Membrane</keyword>
<dbReference type="EMBL" id="KN819354">
    <property type="protein sequence ID" value="KIJ13211.1"/>
    <property type="molecule type" value="Genomic_DNA"/>
</dbReference>
<evidence type="ECO:0000313" key="3">
    <source>
        <dbReference type="Proteomes" id="UP000053647"/>
    </source>
</evidence>
<reference evidence="3" key="2">
    <citation type="submission" date="2015-01" db="EMBL/GenBank/DDBJ databases">
        <title>Evolutionary Origins and Diversification of the Mycorrhizal Mutualists.</title>
        <authorList>
            <consortium name="DOE Joint Genome Institute"/>
            <consortium name="Mycorrhizal Genomics Consortium"/>
            <person name="Kohler A."/>
            <person name="Kuo A."/>
            <person name="Nagy L.G."/>
            <person name="Floudas D."/>
            <person name="Copeland A."/>
            <person name="Barry K.W."/>
            <person name="Cichocki N."/>
            <person name="Veneault-Fourrey C."/>
            <person name="LaButti K."/>
            <person name="Lindquist E.A."/>
            <person name="Lipzen A."/>
            <person name="Lundell T."/>
            <person name="Morin E."/>
            <person name="Murat C."/>
            <person name="Riley R."/>
            <person name="Ohm R."/>
            <person name="Sun H."/>
            <person name="Tunlid A."/>
            <person name="Henrissat B."/>
            <person name="Grigoriev I.V."/>
            <person name="Hibbett D.S."/>
            <person name="Martin F."/>
        </authorList>
    </citation>
    <scope>NUCLEOTIDE SEQUENCE [LARGE SCALE GENOMIC DNA]</scope>
    <source>
        <strain evidence="3">ATCC 200175</strain>
    </source>
</reference>
<feature type="transmembrane region" description="Helical" evidence="1">
    <location>
        <begin position="46"/>
        <end position="64"/>
    </location>
</feature>
<feature type="transmembrane region" description="Helical" evidence="1">
    <location>
        <begin position="163"/>
        <end position="185"/>
    </location>
</feature>
<sequence>MGITVNEAMVVAIIVESILYGLLIFLFGVTLWALTYQRTSAEISRLMLGAACLLFILGTMRLVVDANHLWQGFITSGDPDLFFQDVTKYTLKNSLYVIETLVGDAIIIYRGYVLWRRIGIVIIPIIGWIAIVVTGTHATLSISQLSTTNANVLYERQAAQWVLSFYSTALATNLVATGLLTLKLWTGHRNEVGLQRATRKSLVHPILIIVMECGAVYSLTLITLLSTYVYASNGVYIMTDVIGQVIPITFCVIIVRTAMLRFERDRGRGLPLSTLTYPMSHQISTHNSMRVQVNRVRVVESDLDLSELSHRGDALDASASLMDTKSELPTINIGRAV</sequence>
<name>A0A0C9U186_PAXIN</name>
<keyword evidence="1" id="KW-1133">Transmembrane helix</keyword>
<gene>
    <name evidence="2" type="ORF">PAXINDRAFT_170655</name>
</gene>
<accession>A0A0C9U186</accession>
<evidence type="ECO:0000313" key="2">
    <source>
        <dbReference type="EMBL" id="KIJ13211.1"/>
    </source>
</evidence>
<dbReference type="AlphaFoldDB" id="A0A0C9U186"/>